<evidence type="ECO:0000313" key="3">
    <source>
        <dbReference type="EMBL" id="GMH66365.1"/>
    </source>
</evidence>
<keyword evidence="4" id="KW-1185">Reference proteome</keyword>
<dbReference type="PANTHER" id="PTHR11538">
    <property type="entry name" value="PHENYLALANYL-TRNA SYNTHETASE"/>
    <property type="match status" value="1"/>
</dbReference>
<feature type="region of interest" description="Disordered" evidence="1">
    <location>
        <begin position="244"/>
        <end position="298"/>
    </location>
</feature>
<evidence type="ECO:0000313" key="4">
    <source>
        <dbReference type="Proteomes" id="UP001165122"/>
    </source>
</evidence>
<sequence length="298" mass="33315">MPPSIASILHLHPPPSSPQSILFLGEGDFSFSSSLLSSIPSLFSSTKGSSTPQHTIIPTAYDSKQVVLKKYPKSQNSLSTLLSLDLIPLFSINALSLSSPPLSRLLPPKFTKIIWMFPHSGHQRVHVNRHMLFDFFNGLEETLQEGGEVYVTLTDGRPYSDWKLLESAHSNGFKLKSQTSWESSRLPGYAHVTTLASNAYKGVNGTMESKGVLGSVVYCFGFVGKEEEKVEEVVEGKYNVRIEDSEEEEEEDVVVEEKGETEEKKGEKEIKKGEKKKKKRSRNERRKIANKKKIKTAV</sequence>
<dbReference type="OrthoDB" id="206264at2759"/>
<comment type="caution">
    <text evidence="3">The sequence shown here is derived from an EMBL/GenBank/DDBJ whole genome shotgun (WGS) entry which is preliminary data.</text>
</comment>
<dbReference type="InterPro" id="IPR019446">
    <property type="entry name" value="BMT5-like"/>
</dbReference>
<feature type="domain" description="25S rRNA (uridine-N(3))-methyltransferase BMT5-like" evidence="2">
    <location>
        <begin position="22"/>
        <end position="192"/>
    </location>
</feature>
<dbReference type="AlphaFoldDB" id="A0A9W7E5Y8"/>
<feature type="compositionally biased region" description="Basic residues" evidence="1">
    <location>
        <begin position="273"/>
        <end position="298"/>
    </location>
</feature>
<proteinExistence type="predicted"/>
<reference evidence="4" key="1">
    <citation type="journal article" date="2023" name="Commun. Biol.">
        <title>Genome analysis of Parmales, the sister group of diatoms, reveals the evolutionary specialization of diatoms from phago-mixotrophs to photoautotrophs.</title>
        <authorList>
            <person name="Ban H."/>
            <person name="Sato S."/>
            <person name="Yoshikawa S."/>
            <person name="Yamada K."/>
            <person name="Nakamura Y."/>
            <person name="Ichinomiya M."/>
            <person name="Sato N."/>
            <person name="Blanc-Mathieu R."/>
            <person name="Endo H."/>
            <person name="Kuwata A."/>
            <person name="Ogata H."/>
        </authorList>
    </citation>
    <scope>NUCLEOTIDE SEQUENCE [LARGE SCALE GENOMIC DNA]</scope>
    <source>
        <strain evidence="4">NIES 3700</strain>
    </source>
</reference>
<dbReference type="GO" id="GO:0070475">
    <property type="term" value="P:rRNA base methylation"/>
    <property type="evidence" value="ECO:0007669"/>
    <property type="project" value="InterPro"/>
</dbReference>
<feature type="compositionally biased region" description="Acidic residues" evidence="1">
    <location>
        <begin position="244"/>
        <end position="254"/>
    </location>
</feature>
<gene>
    <name evidence="3" type="ORF">TrLO_g3253</name>
</gene>
<protein>
    <recommendedName>
        <fullName evidence="2">25S rRNA (uridine-N(3))-methyltransferase BMT5-like domain-containing protein</fullName>
    </recommendedName>
</protein>
<dbReference type="Proteomes" id="UP001165122">
    <property type="component" value="Unassembled WGS sequence"/>
</dbReference>
<dbReference type="PANTHER" id="PTHR11538:SF26">
    <property type="entry name" value="FERREDOXIN-FOLD ANTICODON-BINDING DOMAIN-CONTAINING PROTEIN 1"/>
    <property type="match status" value="1"/>
</dbReference>
<evidence type="ECO:0000259" key="2">
    <source>
        <dbReference type="Pfam" id="PF10354"/>
    </source>
</evidence>
<accession>A0A9W7E5Y8</accession>
<feature type="compositionally biased region" description="Basic and acidic residues" evidence="1">
    <location>
        <begin position="255"/>
        <end position="272"/>
    </location>
</feature>
<evidence type="ECO:0000256" key="1">
    <source>
        <dbReference type="SAM" id="MobiDB-lite"/>
    </source>
</evidence>
<name>A0A9W7E5Y8_9STRA</name>
<dbReference type="Pfam" id="PF10354">
    <property type="entry name" value="BMT5-like"/>
    <property type="match status" value="1"/>
</dbReference>
<organism evidence="3 4">
    <name type="scientific">Triparma laevis f. longispina</name>
    <dbReference type="NCBI Taxonomy" id="1714387"/>
    <lineage>
        <taxon>Eukaryota</taxon>
        <taxon>Sar</taxon>
        <taxon>Stramenopiles</taxon>
        <taxon>Ochrophyta</taxon>
        <taxon>Bolidophyceae</taxon>
        <taxon>Parmales</taxon>
        <taxon>Triparmaceae</taxon>
        <taxon>Triparma</taxon>
    </lineage>
</organism>
<dbReference type="GO" id="GO:0005737">
    <property type="term" value="C:cytoplasm"/>
    <property type="evidence" value="ECO:0007669"/>
    <property type="project" value="TreeGrafter"/>
</dbReference>
<dbReference type="EMBL" id="BRXW01000560">
    <property type="protein sequence ID" value="GMH66365.1"/>
    <property type="molecule type" value="Genomic_DNA"/>
</dbReference>
<dbReference type="GO" id="GO:0070042">
    <property type="term" value="F:rRNA (uridine-N3-)-methyltransferase activity"/>
    <property type="evidence" value="ECO:0007669"/>
    <property type="project" value="InterPro"/>
</dbReference>